<gene>
    <name evidence="1" type="ORF">C6A27_06515</name>
</gene>
<proteinExistence type="predicted"/>
<name>A0A2T0G1L2_STRAP</name>
<dbReference type="Proteomes" id="UP000238573">
    <property type="component" value="Unassembled WGS sequence"/>
</dbReference>
<sequence>MKILHFKQFYKHYVFNEDGEGGRKKVLKNYIDVNVCIDMVCGDTKYELGSEE</sequence>
<protein>
    <submittedName>
        <fullName evidence="1">Uncharacterized protein</fullName>
    </submittedName>
</protein>
<dbReference type="RefSeq" id="WP_106384420.1">
    <property type="nucleotide sequence ID" value="NZ_PVSZ01000013.1"/>
</dbReference>
<dbReference type="EMBL" id="PVSZ01000013">
    <property type="protein sequence ID" value="PRT69934.1"/>
    <property type="molecule type" value="Genomic_DNA"/>
</dbReference>
<dbReference type="AlphaFoldDB" id="A0A2T0G1L2"/>
<evidence type="ECO:0000313" key="1">
    <source>
        <dbReference type="EMBL" id="PRT69934.1"/>
    </source>
</evidence>
<reference evidence="1 2" key="1">
    <citation type="journal article" date="1993" name="J. Dent. Res.">
        <title>The isolation and characterization of milleri group streptococci from dental periapical abscesses.</title>
        <authorList>
            <person name="Fisher L.E."/>
            <person name="Russell R.R."/>
        </authorList>
    </citation>
    <scope>NUCLEOTIDE SEQUENCE [LARGE SCALE GENOMIC DNA]</scope>
    <source>
        <strain evidence="1 2">OUP21</strain>
    </source>
</reference>
<comment type="caution">
    <text evidence="1">The sequence shown here is derived from an EMBL/GenBank/DDBJ whole genome shotgun (WGS) entry which is preliminary data.</text>
</comment>
<evidence type="ECO:0000313" key="2">
    <source>
        <dbReference type="Proteomes" id="UP000238573"/>
    </source>
</evidence>
<accession>A0A2T0G1L2</accession>
<organism evidence="1 2">
    <name type="scientific">Streptococcus anginosus</name>
    <dbReference type="NCBI Taxonomy" id="1328"/>
    <lineage>
        <taxon>Bacteria</taxon>
        <taxon>Bacillati</taxon>
        <taxon>Bacillota</taxon>
        <taxon>Bacilli</taxon>
        <taxon>Lactobacillales</taxon>
        <taxon>Streptococcaceae</taxon>
        <taxon>Streptococcus</taxon>
        <taxon>Streptococcus anginosus group</taxon>
    </lineage>
</organism>